<sequence length="350" mass="40297">MFNETNNWLINANSTFNKSHKKVSDVFYVRGIASISLALITSVGNGLVILLFIKDPHKKIRKSPTNILVTSLALVDFIVGFVLEPVGAYWYLTTYFRQKQLFDHKYLEIAEAFLLLVSVLHLLGITRDRYLAILNPLEYCSQRKPCKRRSYSTVVFIWLYCSVLVLGLRFMGKNYIRNILYCLHVDLAVIVSVALFCCIMRSLHRQTLCLQSLNVVQVIAARSIQRERKVTKTMGLMLAVFLICTLPWFLMMQILPLCSACKQHLDILVWVFKLCFVLFQANCAFNPFLCAWRLPKYRAAISYLLYASKQTFSRRSFPETTRSVSLQTFSSSRTNLSDLARCSHIQIVPK</sequence>
<gene>
    <name evidence="13" type="primary">LOC116297959</name>
</gene>
<keyword evidence="12" id="KW-1185">Reference proteome</keyword>
<keyword evidence="3 10" id="KW-0812">Transmembrane</keyword>
<dbReference type="GO" id="GO:0005886">
    <property type="term" value="C:plasma membrane"/>
    <property type="evidence" value="ECO:0007669"/>
    <property type="project" value="UniProtKB-SubCell"/>
</dbReference>
<evidence type="ECO:0000259" key="11">
    <source>
        <dbReference type="PROSITE" id="PS50262"/>
    </source>
</evidence>
<evidence type="ECO:0000256" key="2">
    <source>
        <dbReference type="ARBA" id="ARBA00022475"/>
    </source>
</evidence>
<keyword evidence="5" id="KW-0297">G-protein coupled receptor</keyword>
<comment type="subcellular location">
    <subcellularLocation>
        <location evidence="1">Cell membrane</location>
        <topology evidence="1">Multi-pass membrane protein</topology>
    </subcellularLocation>
</comment>
<keyword evidence="2" id="KW-1003">Cell membrane</keyword>
<dbReference type="Proteomes" id="UP000515163">
    <property type="component" value="Unplaced"/>
</dbReference>
<evidence type="ECO:0000256" key="4">
    <source>
        <dbReference type="ARBA" id="ARBA00022989"/>
    </source>
</evidence>
<dbReference type="GeneID" id="116297959"/>
<dbReference type="OrthoDB" id="5963811at2759"/>
<dbReference type="PANTHER" id="PTHR24246:SF27">
    <property type="entry name" value="ADENOSINE RECEPTOR, ISOFORM A"/>
    <property type="match status" value="1"/>
</dbReference>
<evidence type="ECO:0000256" key="1">
    <source>
        <dbReference type="ARBA" id="ARBA00004651"/>
    </source>
</evidence>
<feature type="transmembrane region" description="Helical" evidence="10">
    <location>
        <begin position="178"/>
        <end position="199"/>
    </location>
</feature>
<keyword evidence="6 10" id="KW-0472">Membrane</keyword>
<evidence type="ECO:0000256" key="8">
    <source>
        <dbReference type="ARBA" id="ARBA00023180"/>
    </source>
</evidence>
<protein>
    <submittedName>
        <fullName evidence="13">5-hydroxytryptamine receptor 1A-like</fullName>
    </submittedName>
</protein>
<organism evidence="12 13">
    <name type="scientific">Actinia tenebrosa</name>
    <name type="common">Australian red waratah sea anemone</name>
    <dbReference type="NCBI Taxonomy" id="6105"/>
    <lineage>
        <taxon>Eukaryota</taxon>
        <taxon>Metazoa</taxon>
        <taxon>Cnidaria</taxon>
        <taxon>Anthozoa</taxon>
        <taxon>Hexacorallia</taxon>
        <taxon>Actiniaria</taxon>
        <taxon>Actiniidae</taxon>
        <taxon>Actinia</taxon>
    </lineage>
</organism>
<accession>A0A6P8IAC0</accession>
<dbReference type="Pfam" id="PF00001">
    <property type="entry name" value="7tm_1"/>
    <property type="match status" value="1"/>
</dbReference>
<evidence type="ECO:0000256" key="9">
    <source>
        <dbReference type="ARBA" id="ARBA00023224"/>
    </source>
</evidence>
<dbReference type="InterPro" id="IPR000276">
    <property type="entry name" value="GPCR_Rhodpsn"/>
</dbReference>
<feature type="transmembrane region" description="Helical" evidence="10">
    <location>
        <begin position="151"/>
        <end position="172"/>
    </location>
</feature>
<dbReference type="SUPFAM" id="SSF81321">
    <property type="entry name" value="Family A G protein-coupled receptor-like"/>
    <property type="match status" value="1"/>
</dbReference>
<evidence type="ECO:0000313" key="13">
    <source>
        <dbReference type="RefSeq" id="XP_031562142.1"/>
    </source>
</evidence>
<keyword evidence="8" id="KW-0325">Glycoprotein</keyword>
<keyword evidence="9" id="KW-0807">Transducer</keyword>
<evidence type="ECO:0000256" key="10">
    <source>
        <dbReference type="SAM" id="Phobius"/>
    </source>
</evidence>
<feature type="transmembrane region" description="Helical" evidence="10">
    <location>
        <begin position="112"/>
        <end position="130"/>
    </location>
</feature>
<evidence type="ECO:0000313" key="12">
    <source>
        <dbReference type="Proteomes" id="UP000515163"/>
    </source>
</evidence>
<keyword evidence="4 10" id="KW-1133">Transmembrane helix</keyword>
<evidence type="ECO:0000256" key="5">
    <source>
        <dbReference type="ARBA" id="ARBA00023040"/>
    </source>
</evidence>
<name>A0A6P8IAC0_ACTTE</name>
<dbReference type="AlphaFoldDB" id="A0A6P8IAC0"/>
<evidence type="ECO:0000256" key="6">
    <source>
        <dbReference type="ARBA" id="ARBA00023136"/>
    </source>
</evidence>
<feature type="transmembrane region" description="Helical" evidence="10">
    <location>
        <begin position="65"/>
        <end position="92"/>
    </location>
</feature>
<dbReference type="RefSeq" id="XP_031562142.1">
    <property type="nucleotide sequence ID" value="XM_031706282.1"/>
</dbReference>
<feature type="transmembrane region" description="Helical" evidence="10">
    <location>
        <begin position="27"/>
        <end position="53"/>
    </location>
</feature>
<evidence type="ECO:0000256" key="7">
    <source>
        <dbReference type="ARBA" id="ARBA00023170"/>
    </source>
</evidence>
<proteinExistence type="predicted"/>
<dbReference type="PRINTS" id="PR00237">
    <property type="entry name" value="GPCRRHODOPSN"/>
</dbReference>
<dbReference type="Gene3D" id="1.20.1070.10">
    <property type="entry name" value="Rhodopsin 7-helix transmembrane proteins"/>
    <property type="match status" value="1"/>
</dbReference>
<dbReference type="KEGG" id="aten:116297959"/>
<dbReference type="CDD" id="cd00637">
    <property type="entry name" value="7tm_classA_rhodopsin-like"/>
    <property type="match status" value="1"/>
</dbReference>
<feature type="domain" description="G-protein coupled receptors family 1 profile" evidence="11">
    <location>
        <begin position="44"/>
        <end position="290"/>
    </location>
</feature>
<feature type="transmembrane region" description="Helical" evidence="10">
    <location>
        <begin position="267"/>
        <end position="289"/>
    </location>
</feature>
<evidence type="ECO:0000256" key="3">
    <source>
        <dbReference type="ARBA" id="ARBA00022692"/>
    </source>
</evidence>
<dbReference type="GO" id="GO:0004930">
    <property type="term" value="F:G protein-coupled receptor activity"/>
    <property type="evidence" value="ECO:0007669"/>
    <property type="project" value="UniProtKB-KW"/>
</dbReference>
<feature type="transmembrane region" description="Helical" evidence="10">
    <location>
        <begin position="235"/>
        <end position="255"/>
    </location>
</feature>
<dbReference type="PROSITE" id="PS50262">
    <property type="entry name" value="G_PROTEIN_RECEP_F1_2"/>
    <property type="match status" value="1"/>
</dbReference>
<dbReference type="PANTHER" id="PTHR24246">
    <property type="entry name" value="OLFACTORY RECEPTOR AND ADENOSINE RECEPTOR"/>
    <property type="match status" value="1"/>
</dbReference>
<dbReference type="SMART" id="SM01381">
    <property type="entry name" value="7TM_GPCR_Srsx"/>
    <property type="match status" value="1"/>
</dbReference>
<dbReference type="InterPro" id="IPR017452">
    <property type="entry name" value="GPCR_Rhodpsn_7TM"/>
</dbReference>
<reference evidence="13" key="1">
    <citation type="submission" date="2025-08" db="UniProtKB">
        <authorList>
            <consortium name="RefSeq"/>
        </authorList>
    </citation>
    <scope>IDENTIFICATION</scope>
    <source>
        <tissue evidence="13">Tentacle</tissue>
    </source>
</reference>
<keyword evidence="7" id="KW-0675">Receptor</keyword>
<dbReference type="InParanoid" id="A0A6P8IAC0"/>